<dbReference type="AlphaFoldDB" id="A0AB34K0D4"/>
<dbReference type="GO" id="GO:0008474">
    <property type="term" value="F:palmitoyl-(protein) hydrolase activity"/>
    <property type="evidence" value="ECO:0007669"/>
    <property type="project" value="TreeGrafter"/>
</dbReference>
<dbReference type="InterPro" id="IPR029058">
    <property type="entry name" value="AB_hydrolase_fold"/>
</dbReference>
<comment type="similarity">
    <text evidence="1">Belongs to the AB hydrolase superfamily. AB hydrolase 2 family.</text>
</comment>
<reference evidence="4 5" key="1">
    <citation type="journal article" date="2024" name="Science">
        <title>Giant polyketide synthase enzymes in the biosynthesis of giant marine polyether toxins.</title>
        <authorList>
            <person name="Fallon T.R."/>
            <person name="Shende V.V."/>
            <person name="Wierzbicki I.H."/>
            <person name="Pendleton A.L."/>
            <person name="Watervoot N.F."/>
            <person name="Auber R.P."/>
            <person name="Gonzalez D.J."/>
            <person name="Wisecaver J.H."/>
            <person name="Moore B.S."/>
        </authorList>
    </citation>
    <scope>NUCLEOTIDE SEQUENCE [LARGE SCALE GENOMIC DNA]</scope>
    <source>
        <strain evidence="4 5">12B1</strain>
    </source>
</reference>
<dbReference type="Proteomes" id="UP001515480">
    <property type="component" value="Unassembled WGS sequence"/>
</dbReference>
<dbReference type="PANTHER" id="PTHR10655">
    <property type="entry name" value="LYSOPHOSPHOLIPASE-RELATED"/>
    <property type="match status" value="1"/>
</dbReference>
<evidence type="ECO:0000259" key="3">
    <source>
        <dbReference type="Pfam" id="PF02230"/>
    </source>
</evidence>
<dbReference type="Gene3D" id="3.40.50.1820">
    <property type="entry name" value="alpha/beta hydrolase"/>
    <property type="match status" value="1"/>
</dbReference>
<evidence type="ECO:0000256" key="1">
    <source>
        <dbReference type="ARBA" id="ARBA00006499"/>
    </source>
</evidence>
<sequence length="226" mass="24676">MACSTSQMAATWKPVVVFLHGSGDNGPGLRSWLQELGFMKAMTALGVLVETPSATPRPYRLMGGQISSVWFDRYDLHPDSKEHVESIEETFAKLDAFVTKFIASGTPPDKVVIGGFSMGGGMALQYAFRTKHKLGGVFALSSYVNTDAAVYKLIAAANKDSLPPVFMRHGAADDFILTDWGRGTADHLSKLGVQVQFETVPGVAHMLVRSTTNELRNWLSERLVRP</sequence>
<dbReference type="Pfam" id="PF02230">
    <property type="entry name" value="Abhydrolase_2"/>
    <property type="match status" value="1"/>
</dbReference>
<accession>A0AB34K0D4</accession>
<keyword evidence="2" id="KW-0378">Hydrolase</keyword>
<dbReference type="GO" id="GO:0005737">
    <property type="term" value="C:cytoplasm"/>
    <property type="evidence" value="ECO:0007669"/>
    <property type="project" value="TreeGrafter"/>
</dbReference>
<proteinExistence type="inferred from homology"/>
<evidence type="ECO:0000313" key="4">
    <source>
        <dbReference type="EMBL" id="KAL1526562.1"/>
    </source>
</evidence>
<dbReference type="SUPFAM" id="SSF53474">
    <property type="entry name" value="alpha/beta-Hydrolases"/>
    <property type="match status" value="1"/>
</dbReference>
<gene>
    <name evidence="4" type="ORF">AB1Y20_015270</name>
</gene>
<dbReference type="GO" id="GO:0052689">
    <property type="term" value="F:carboxylic ester hydrolase activity"/>
    <property type="evidence" value="ECO:0007669"/>
    <property type="project" value="TreeGrafter"/>
</dbReference>
<evidence type="ECO:0000256" key="2">
    <source>
        <dbReference type="ARBA" id="ARBA00022801"/>
    </source>
</evidence>
<dbReference type="InterPro" id="IPR003140">
    <property type="entry name" value="PLipase/COase/thioEstase"/>
</dbReference>
<comment type="caution">
    <text evidence="4">The sequence shown here is derived from an EMBL/GenBank/DDBJ whole genome shotgun (WGS) entry which is preliminary data.</text>
</comment>
<protein>
    <recommendedName>
        <fullName evidence="3">Phospholipase/carboxylesterase/thioesterase domain-containing protein</fullName>
    </recommendedName>
</protein>
<keyword evidence="5" id="KW-1185">Reference proteome</keyword>
<dbReference type="PANTHER" id="PTHR10655:SF17">
    <property type="entry name" value="LYSOPHOSPHOLIPASE-LIKE PROTEIN 1"/>
    <property type="match status" value="1"/>
</dbReference>
<feature type="domain" description="Phospholipase/carboxylesterase/thioesterase" evidence="3">
    <location>
        <begin position="13"/>
        <end position="220"/>
    </location>
</feature>
<name>A0AB34K0D4_PRYPA</name>
<dbReference type="InterPro" id="IPR050565">
    <property type="entry name" value="LYPA1-2/EST-like"/>
</dbReference>
<dbReference type="EMBL" id="JBGBPQ010000003">
    <property type="protein sequence ID" value="KAL1526562.1"/>
    <property type="molecule type" value="Genomic_DNA"/>
</dbReference>
<organism evidence="4 5">
    <name type="scientific">Prymnesium parvum</name>
    <name type="common">Toxic golden alga</name>
    <dbReference type="NCBI Taxonomy" id="97485"/>
    <lineage>
        <taxon>Eukaryota</taxon>
        <taxon>Haptista</taxon>
        <taxon>Haptophyta</taxon>
        <taxon>Prymnesiophyceae</taxon>
        <taxon>Prymnesiales</taxon>
        <taxon>Prymnesiaceae</taxon>
        <taxon>Prymnesium</taxon>
    </lineage>
</organism>
<evidence type="ECO:0000313" key="5">
    <source>
        <dbReference type="Proteomes" id="UP001515480"/>
    </source>
</evidence>